<accession>A0A3Q9JK57</accession>
<evidence type="ECO:0000313" key="1">
    <source>
        <dbReference type="EMBL" id="AZS49346.1"/>
    </source>
</evidence>
<protein>
    <submittedName>
        <fullName evidence="1">Uncharacterized protein</fullName>
    </submittedName>
</protein>
<evidence type="ECO:0000313" key="2">
    <source>
        <dbReference type="Proteomes" id="UP000273143"/>
    </source>
</evidence>
<dbReference type="AlphaFoldDB" id="A0A3Q9JK57"/>
<proteinExistence type="predicted"/>
<name>A0A3Q9JK57_9GAMM</name>
<dbReference type="RefSeq" id="WP_127161563.1">
    <property type="nucleotide sequence ID" value="NZ_CP029822.1"/>
</dbReference>
<dbReference type="Proteomes" id="UP000273143">
    <property type="component" value="Chromosome"/>
</dbReference>
<dbReference type="EMBL" id="CP029822">
    <property type="protein sequence ID" value="AZS49346.1"/>
    <property type="molecule type" value="Genomic_DNA"/>
</dbReference>
<organism evidence="1 2">
    <name type="scientific">Entomomonas moraniae</name>
    <dbReference type="NCBI Taxonomy" id="2213226"/>
    <lineage>
        <taxon>Bacteria</taxon>
        <taxon>Pseudomonadati</taxon>
        <taxon>Pseudomonadota</taxon>
        <taxon>Gammaproteobacteria</taxon>
        <taxon>Pseudomonadales</taxon>
        <taxon>Pseudomonadaceae</taxon>
        <taxon>Entomomonas</taxon>
    </lineage>
</organism>
<keyword evidence="2" id="KW-1185">Reference proteome</keyword>
<gene>
    <name evidence="1" type="ORF">DM558_00490</name>
</gene>
<reference evidence="2" key="1">
    <citation type="submission" date="2018-06" db="EMBL/GenBank/DDBJ databases">
        <title>Complete genome of Pseudomonas insecticola strain QZS01.</title>
        <authorList>
            <person name="Wang J."/>
            <person name="Su Q."/>
        </authorList>
    </citation>
    <scope>NUCLEOTIDE SEQUENCE [LARGE SCALE GENOMIC DNA]</scope>
    <source>
        <strain evidence="2">QZS01</strain>
    </source>
</reference>
<sequence length="63" mass="7288">MLWKITFKIGEDIVTVQEFHRSYALAIGNAKEEILKNNPHLKIEEIECIDCVSMPDKDNQAEQ</sequence>
<dbReference type="KEGG" id="emo:DM558_00490"/>